<gene>
    <name evidence="3" type="ORF">EJ02DRAFT_414481</name>
</gene>
<reference evidence="3" key="1">
    <citation type="journal article" date="2020" name="Stud. Mycol.">
        <title>101 Dothideomycetes genomes: a test case for predicting lifestyles and emergence of pathogens.</title>
        <authorList>
            <person name="Haridas S."/>
            <person name="Albert R."/>
            <person name="Binder M."/>
            <person name="Bloem J."/>
            <person name="Labutti K."/>
            <person name="Salamov A."/>
            <person name="Andreopoulos B."/>
            <person name="Baker S."/>
            <person name="Barry K."/>
            <person name="Bills G."/>
            <person name="Bluhm B."/>
            <person name="Cannon C."/>
            <person name="Castanera R."/>
            <person name="Culley D."/>
            <person name="Daum C."/>
            <person name="Ezra D."/>
            <person name="Gonzalez J."/>
            <person name="Henrissat B."/>
            <person name="Kuo A."/>
            <person name="Liang C."/>
            <person name="Lipzen A."/>
            <person name="Lutzoni F."/>
            <person name="Magnuson J."/>
            <person name="Mondo S."/>
            <person name="Nolan M."/>
            <person name="Ohm R."/>
            <person name="Pangilinan J."/>
            <person name="Park H.-J."/>
            <person name="Ramirez L."/>
            <person name="Alfaro M."/>
            <person name="Sun H."/>
            <person name="Tritt A."/>
            <person name="Yoshinaga Y."/>
            <person name="Zwiers L.-H."/>
            <person name="Turgeon B."/>
            <person name="Goodwin S."/>
            <person name="Spatafora J."/>
            <person name="Crous P."/>
            <person name="Grigoriev I."/>
        </authorList>
    </citation>
    <scope>NUCLEOTIDE SEQUENCE</scope>
    <source>
        <strain evidence="3">CBS 161.51</strain>
    </source>
</reference>
<keyword evidence="2" id="KW-0812">Transmembrane</keyword>
<dbReference type="EMBL" id="ML976208">
    <property type="protein sequence ID" value="KAF1936136.1"/>
    <property type="molecule type" value="Genomic_DNA"/>
</dbReference>
<evidence type="ECO:0008006" key="5">
    <source>
        <dbReference type="Google" id="ProtNLM"/>
    </source>
</evidence>
<protein>
    <recommendedName>
        <fullName evidence="5">DUF3176 domain-containing protein</fullName>
    </recommendedName>
</protein>
<keyword evidence="2" id="KW-1133">Transmembrane helix</keyword>
<dbReference type="PANTHER" id="PTHR35394:SF5">
    <property type="entry name" value="DUF3176 DOMAIN-CONTAINING PROTEIN"/>
    <property type="match status" value="1"/>
</dbReference>
<proteinExistence type="predicted"/>
<dbReference type="OrthoDB" id="5376804at2759"/>
<feature type="transmembrane region" description="Helical" evidence="2">
    <location>
        <begin position="574"/>
        <end position="596"/>
    </location>
</feature>
<dbReference type="PANTHER" id="PTHR35394">
    <property type="entry name" value="DUF3176 DOMAIN-CONTAINING PROTEIN"/>
    <property type="match status" value="1"/>
</dbReference>
<keyword evidence="2" id="KW-0472">Membrane</keyword>
<sequence length="678" mass="75723">MIETPHHSSAISAVTTYQTSTAVQYQFSRPSLQSGYHHGRDTSDSLDSNANTKSSLDLTQRLERKLAEYNASDYFFKRWLFEIASWLVSALCMGTVVGIYVHINGREMVQSAQILNVANLLGKVASAALIIPTSEALGQLKWNWFHDSKAMWDFEIFDKASRGPWGAALLLFRTKGRSLAALGALLIVLLLAVDTFFQQVVSFPDRWALQNASSAIPRLAAYRPRYLPYFIQGEEQGQYEENLLPTTIKYLYGNGTTPVPFGNGTRPDIPLSCPTSSCTWPEYETLAVCSSCVEVSGLLNLTYACVNTTIDWSTNWTGPLRDVPYQNGTVCGYFLNATTSAPILLSGHVVNEGDNGNWTGEALLVRTVPLTDFDTRQPLYGVGSLAFKNIRNSLLDGLVASAVNGIDSVYRHEAPLVHDEKINSAYMNVSDDRIPWPWQYTEVKTGTDFVYTQNVQLQPQTPNPSRSDSTVFNTTYTVDNVTTSRTMVVWDDIFPSFYTAESISAEALLRYKNFRDGPSTRKLDFNPWQAPNNITRHMERLATAFTNVMRSNADSYEMLQGEAYSQEKFVSIHWAWLAFPLLLLALSLVFLVLTIIKTSNNSGVGIWKTSAMPALIYSLPKETQGQFTKSSTWSSAKDTKKLRIRLLPDMGWRVSGHSQLSMSPQLPRPAVQAPRGWI</sequence>
<name>A0A6A5SCF7_9PLEO</name>
<accession>A0A6A5SCF7</accession>
<dbReference type="InterPro" id="IPR021514">
    <property type="entry name" value="DUF3176"/>
</dbReference>
<dbReference type="AlphaFoldDB" id="A0A6A5SCF7"/>
<keyword evidence="4" id="KW-1185">Reference proteome</keyword>
<feature type="region of interest" description="Disordered" evidence="1">
    <location>
        <begin position="658"/>
        <end position="678"/>
    </location>
</feature>
<dbReference type="Pfam" id="PF11374">
    <property type="entry name" value="DUF3176"/>
    <property type="match status" value="1"/>
</dbReference>
<feature type="transmembrane region" description="Helical" evidence="2">
    <location>
        <begin position="83"/>
        <end position="103"/>
    </location>
</feature>
<organism evidence="3 4">
    <name type="scientific">Clathrospora elynae</name>
    <dbReference type="NCBI Taxonomy" id="706981"/>
    <lineage>
        <taxon>Eukaryota</taxon>
        <taxon>Fungi</taxon>
        <taxon>Dikarya</taxon>
        <taxon>Ascomycota</taxon>
        <taxon>Pezizomycotina</taxon>
        <taxon>Dothideomycetes</taxon>
        <taxon>Pleosporomycetidae</taxon>
        <taxon>Pleosporales</taxon>
        <taxon>Diademaceae</taxon>
        <taxon>Clathrospora</taxon>
    </lineage>
</organism>
<evidence type="ECO:0000313" key="3">
    <source>
        <dbReference type="EMBL" id="KAF1936136.1"/>
    </source>
</evidence>
<evidence type="ECO:0000256" key="2">
    <source>
        <dbReference type="SAM" id="Phobius"/>
    </source>
</evidence>
<evidence type="ECO:0000313" key="4">
    <source>
        <dbReference type="Proteomes" id="UP000800038"/>
    </source>
</evidence>
<evidence type="ECO:0000256" key="1">
    <source>
        <dbReference type="SAM" id="MobiDB-lite"/>
    </source>
</evidence>
<dbReference type="Proteomes" id="UP000800038">
    <property type="component" value="Unassembled WGS sequence"/>
</dbReference>
<feature type="transmembrane region" description="Helical" evidence="2">
    <location>
        <begin position="179"/>
        <end position="197"/>
    </location>
</feature>